<dbReference type="GO" id="GO:0005737">
    <property type="term" value="C:cytoplasm"/>
    <property type="evidence" value="ECO:0007669"/>
    <property type="project" value="UniProtKB-SubCell"/>
</dbReference>
<keyword evidence="10 11" id="KW-0460">Magnesium</keyword>
<keyword evidence="9 11" id="KW-0378">Hydrolase</keyword>
<dbReference type="PROSITE" id="PS50879">
    <property type="entry name" value="RNASE_H_1"/>
    <property type="match status" value="1"/>
</dbReference>
<dbReference type="EMBL" id="PDNZ01000006">
    <property type="protein sequence ID" value="PWW81602.1"/>
    <property type="molecule type" value="Genomic_DNA"/>
</dbReference>
<comment type="subcellular location">
    <subcellularLocation>
        <location evidence="11">Cytoplasm</location>
    </subcellularLocation>
</comment>
<name>A0A317T4F4_9CHLB</name>
<keyword evidence="6 11" id="KW-0540">Nuclease</keyword>
<dbReference type="HAMAP" id="MF_00042">
    <property type="entry name" value="RNase_H"/>
    <property type="match status" value="1"/>
</dbReference>
<evidence type="ECO:0000256" key="5">
    <source>
        <dbReference type="ARBA" id="ARBA00012180"/>
    </source>
</evidence>
<dbReference type="Pfam" id="PF00075">
    <property type="entry name" value="RNase_H"/>
    <property type="match status" value="1"/>
</dbReference>
<feature type="domain" description="RNase H type-1" evidence="12">
    <location>
        <begin position="1"/>
        <end position="143"/>
    </location>
</feature>
<dbReference type="RefSeq" id="WP_110023823.1">
    <property type="nucleotide sequence ID" value="NZ_PDNZ01000006.1"/>
</dbReference>
<proteinExistence type="inferred from homology"/>
<evidence type="ECO:0000313" key="14">
    <source>
        <dbReference type="Proteomes" id="UP000246278"/>
    </source>
</evidence>
<comment type="subunit">
    <text evidence="4 11">Monomer.</text>
</comment>
<evidence type="ECO:0000256" key="9">
    <source>
        <dbReference type="ARBA" id="ARBA00022801"/>
    </source>
</evidence>
<dbReference type="InterPro" id="IPR012337">
    <property type="entry name" value="RNaseH-like_sf"/>
</dbReference>
<dbReference type="SUPFAM" id="SSF53098">
    <property type="entry name" value="Ribonuclease H-like"/>
    <property type="match status" value="1"/>
</dbReference>
<dbReference type="PANTHER" id="PTHR10642:SF26">
    <property type="entry name" value="RIBONUCLEASE H1"/>
    <property type="match status" value="1"/>
</dbReference>
<dbReference type="GO" id="GO:0043137">
    <property type="term" value="P:DNA replication, removal of RNA primer"/>
    <property type="evidence" value="ECO:0007669"/>
    <property type="project" value="TreeGrafter"/>
</dbReference>
<evidence type="ECO:0000256" key="3">
    <source>
        <dbReference type="ARBA" id="ARBA00005300"/>
    </source>
</evidence>
<feature type="binding site" evidence="11">
    <location>
        <position position="10"/>
    </location>
    <ligand>
        <name>Mg(2+)</name>
        <dbReference type="ChEBI" id="CHEBI:18420"/>
        <label>2</label>
    </ligand>
</feature>
<evidence type="ECO:0000313" key="13">
    <source>
        <dbReference type="EMBL" id="PWW81602.1"/>
    </source>
</evidence>
<organism evidence="13 14">
    <name type="scientific">Prosthecochloris marina</name>
    <dbReference type="NCBI Taxonomy" id="2017681"/>
    <lineage>
        <taxon>Bacteria</taxon>
        <taxon>Pseudomonadati</taxon>
        <taxon>Chlorobiota</taxon>
        <taxon>Chlorobiia</taxon>
        <taxon>Chlorobiales</taxon>
        <taxon>Chlorobiaceae</taxon>
        <taxon>Prosthecochloris</taxon>
    </lineage>
</organism>
<dbReference type="NCBIfam" id="NF001236">
    <property type="entry name" value="PRK00203.1"/>
    <property type="match status" value="1"/>
</dbReference>
<dbReference type="GO" id="GO:0000287">
    <property type="term" value="F:magnesium ion binding"/>
    <property type="evidence" value="ECO:0007669"/>
    <property type="project" value="UniProtKB-UniRule"/>
</dbReference>
<keyword evidence="11" id="KW-0963">Cytoplasm</keyword>
<evidence type="ECO:0000256" key="1">
    <source>
        <dbReference type="ARBA" id="ARBA00000077"/>
    </source>
</evidence>
<feature type="binding site" evidence="11">
    <location>
        <position position="70"/>
    </location>
    <ligand>
        <name>Mg(2+)</name>
        <dbReference type="ChEBI" id="CHEBI:18420"/>
        <label>1</label>
    </ligand>
</feature>
<evidence type="ECO:0000256" key="10">
    <source>
        <dbReference type="ARBA" id="ARBA00022842"/>
    </source>
</evidence>
<comment type="function">
    <text evidence="2 11">Endonuclease that specifically degrades the RNA of RNA-DNA hybrids.</text>
</comment>
<dbReference type="Proteomes" id="UP000246278">
    <property type="component" value="Unassembled WGS sequence"/>
</dbReference>
<dbReference type="EC" id="3.1.26.4" evidence="5 11"/>
<dbReference type="FunFam" id="3.30.420.10:FF:000089">
    <property type="entry name" value="Ribonuclease H"/>
    <property type="match status" value="1"/>
</dbReference>
<comment type="caution">
    <text evidence="13">The sequence shown here is derived from an EMBL/GenBank/DDBJ whole genome shotgun (WGS) entry which is preliminary data.</text>
</comment>
<dbReference type="Gene3D" id="3.30.420.10">
    <property type="entry name" value="Ribonuclease H-like superfamily/Ribonuclease H"/>
    <property type="match status" value="1"/>
</dbReference>
<evidence type="ECO:0000256" key="7">
    <source>
        <dbReference type="ARBA" id="ARBA00022723"/>
    </source>
</evidence>
<keyword evidence="7 11" id="KW-0479">Metal-binding</keyword>
<comment type="catalytic activity">
    <reaction evidence="1 11">
        <text>Endonucleolytic cleavage to 5'-phosphomonoester.</text>
        <dbReference type="EC" id="3.1.26.4"/>
    </reaction>
</comment>
<evidence type="ECO:0000256" key="4">
    <source>
        <dbReference type="ARBA" id="ARBA00011245"/>
    </source>
</evidence>
<dbReference type="GO" id="GO:0003676">
    <property type="term" value="F:nucleic acid binding"/>
    <property type="evidence" value="ECO:0007669"/>
    <property type="project" value="InterPro"/>
</dbReference>
<dbReference type="InterPro" id="IPR002156">
    <property type="entry name" value="RNaseH_domain"/>
</dbReference>
<dbReference type="OrthoDB" id="7845843at2"/>
<dbReference type="GO" id="GO:0004523">
    <property type="term" value="F:RNA-DNA hybrid ribonuclease activity"/>
    <property type="evidence" value="ECO:0007669"/>
    <property type="project" value="UniProtKB-UniRule"/>
</dbReference>
<gene>
    <name evidence="11" type="primary">rnhA</name>
    <name evidence="13" type="ORF">CR164_09345</name>
</gene>
<comment type="cofactor">
    <cofactor evidence="11">
        <name>Mg(2+)</name>
        <dbReference type="ChEBI" id="CHEBI:18420"/>
    </cofactor>
    <text evidence="11">Binds 1 Mg(2+) ion per subunit. May bind a second metal ion at a regulatory site, or after substrate binding.</text>
</comment>
<evidence type="ECO:0000256" key="11">
    <source>
        <dbReference type="HAMAP-Rule" id="MF_00042"/>
    </source>
</evidence>
<keyword evidence="14" id="KW-1185">Reference proteome</keyword>
<evidence type="ECO:0000259" key="12">
    <source>
        <dbReference type="PROSITE" id="PS50879"/>
    </source>
</evidence>
<keyword evidence="8 11" id="KW-0255">Endonuclease</keyword>
<feature type="binding site" evidence="11">
    <location>
        <position position="10"/>
    </location>
    <ligand>
        <name>Mg(2+)</name>
        <dbReference type="ChEBI" id="CHEBI:18420"/>
        <label>1</label>
    </ligand>
</feature>
<dbReference type="InterPro" id="IPR050092">
    <property type="entry name" value="RNase_H"/>
</dbReference>
<dbReference type="AlphaFoldDB" id="A0A317T4F4"/>
<dbReference type="CDD" id="cd09278">
    <property type="entry name" value="RNase_HI_prokaryote_like"/>
    <property type="match status" value="1"/>
</dbReference>
<protein>
    <recommendedName>
        <fullName evidence="5 11">Ribonuclease H</fullName>
        <shortName evidence="11">RNase H</shortName>
        <ecNumber evidence="5 11">3.1.26.4</ecNumber>
    </recommendedName>
</protein>
<evidence type="ECO:0000256" key="2">
    <source>
        <dbReference type="ARBA" id="ARBA00004065"/>
    </source>
</evidence>
<evidence type="ECO:0000256" key="8">
    <source>
        <dbReference type="ARBA" id="ARBA00022759"/>
    </source>
</evidence>
<sequence>MPKKVIIYTDGACSGNPGKGGWGALLMFGDVRREISGFSPSTTNNRMELMAAIKALEALKEPCDVGLYSDSSYLVNAINQQWLKKWTTNNWRTSAKKPVENIDLWKRILELIRLHNVTFHKVKGHSDNEFNNRCDFLARQAIQNNS</sequence>
<evidence type="ECO:0000256" key="6">
    <source>
        <dbReference type="ARBA" id="ARBA00022722"/>
    </source>
</evidence>
<reference evidence="14" key="1">
    <citation type="submission" date="2017-10" db="EMBL/GenBank/DDBJ databases">
        <authorList>
            <person name="Gaisin V.A."/>
            <person name="Rysina M.S."/>
            <person name="Grouzdev D.S."/>
        </authorList>
    </citation>
    <scope>NUCLEOTIDE SEQUENCE [LARGE SCALE GENOMIC DNA]</scope>
    <source>
        <strain evidence="14">V1</strain>
    </source>
</reference>
<feature type="binding site" evidence="11">
    <location>
        <position position="135"/>
    </location>
    <ligand>
        <name>Mg(2+)</name>
        <dbReference type="ChEBI" id="CHEBI:18420"/>
        <label>2</label>
    </ligand>
</feature>
<accession>A0A317T4F4</accession>
<dbReference type="InterPro" id="IPR022892">
    <property type="entry name" value="RNaseHI"/>
</dbReference>
<dbReference type="PANTHER" id="PTHR10642">
    <property type="entry name" value="RIBONUCLEASE H1"/>
    <property type="match status" value="1"/>
</dbReference>
<comment type="similarity">
    <text evidence="3 11">Belongs to the RNase H family.</text>
</comment>
<dbReference type="InterPro" id="IPR036397">
    <property type="entry name" value="RNaseH_sf"/>
</dbReference>
<feature type="binding site" evidence="11">
    <location>
        <position position="48"/>
    </location>
    <ligand>
        <name>Mg(2+)</name>
        <dbReference type="ChEBI" id="CHEBI:18420"/>
        <label>1</label>
    </ligand>
</feature>